<comment type="subcellular location">
    <subcellularLocation>
        <location evidence="1">Mitochondrion membrane</location>
    </subcellularLocation>
</comment>
<name>U5EU53_9DIPT</name>
<accession>U5EU53</accession>
<evidence type="ECO:0000256" key="2">
    <source>
        <dbReference type="ARBA" id="ARBA00005699"/>
    </source>
</evidence>
<keyword evidence="7" id="KW-0496">Mitochondrion</keyword>
<evidence type="ECO:0000256" key="9">
    <source>
        <dbReference type="ARBA" id="ARBA00023310"/>
    </source>
</evidence>
<evidence type="ECO:0000256" key="6">
    <source>
        <dbReference type="ARBA" id="ARBA00023065"/>
    </source>
</evidence>
<evidence type="ECO:0000256" key="7">
    <source>
        <dbReference type="ARBA" id="ARBA00023128"/>
    </source>
</evidence>
<keyword evidence="5" id="KW-0375">Hydrogen ion transport</keyword>
<evidence type="ECO:0000256" key="3">
    <source>
        <dbReference type="ARBA" id="ARBA00022448"/>
    </source>
</evidence>
<keyword evidence="3" id="KW-0813">Transport</keyword>
<proteinExistence type="evidence at transcript level"/>
<keyword evidence="6" id="KW-0406">Ion transport</keyword>
<dbReference type="EMBL" id="GANO01002478">
    <property type="protein sequence ID" value="JAB57393.1"/>
    <property type="molecule type" value="mRNA"/>
</dbReference>
<dbReference type="PANTHER" id="PTHR12386">
    <property type="entry name" value="ATP SYNTHASE SUBUNIT"/>
    <property type="match status" value="1"/>
</dbReference>
<keyword evidence="4" id="KW-0138">CF(0)</keyword>
<evidence type="ECO:0000256" key="5">
    <source>
        <dbReference type="ARBA" id="ARBA00022781"/>
    </source>
</evidence>
<organism evidence="10">
    <name type="scientific">Corethrella appendiculata</name>
    <dbReference type="NCBI Taxonomy" id="1370023"/>
    <lineage>
        <taxon>Eukaryota</taxon>
        <taxon>Metazoa</taxon>
        <taxon>Ecdysozoa</taxon>
        <taxon>Arthropoda</taxon>
        <taxon>Hexapoda</taxon>
        <taxon>Insecta</taxon>
        <taxon>Pterygota</taxon>
        <taxon>Neoptera</taxon>
        <taxon>Endopterygota</taxon>
        <taxon>Diptera</taxon>
        <taxon>Nematocera</taxon>
        <taxon>Culicoidea</taxon>
        <taxon>Chaoboridae</taxon>
        <taxon>Corethrella</taxon>
    </lineage>
</organism>
<evidence type="ECO:0000313" key="10">
    <source>
        <dbReference type="EMBL" id="JAB57393.1"/>
    </source>
</evidence>
<dbReference type="Pfam" id="PF04718">
    <property type="entry name" value="ATP-synt_G"/>
    <property type="match status" value="1"/>
</dbReference>
<evidence type="ECO:0000256" key="1">
    <source>
        <dbReference type="ARBA" id="ARBA00004325"/>
    </source>
</evidence>
<reference evidence="10" key="1">
    <citation type="journal article" date="2014" name="Insect Biochem. Mol. Biol.">
        <title>An insight into the sialome of the frog biting fly, Corethrella appendiculata.</title>
        <authorList>
            <person name="Ribeiro J.M.C."/>
            <person name="Chagas A.C."/>
            <person name="Pham V.M."/>
            <person name="Lounibos L.P."/>
            <person name="Calvo E."/>
        </authorList>
    </citation>
    <scope>NUCLEOTIDE SEQUENCE</scope>
    <source>
        <tissue evidence="10">Salivary glands</tissue>
    </source>
</reference>
<dbReference type="AlphaFoldDB" id="U5EU53"/>
<evidence type="ECO:0000256" key="8">
    <source>
        <dbReference type="ARBA" id="ARBA00023136"/>
    </source>
</evidence>
<dbReference type="InterPro" id="IPR006808">
    <property type="entry name" value="ATP_synth_F0_gsu_mt"/>
</dbReference>
<dbReference type="GO" id="GO:0015986">
    <property type="term" value="P:proton motive force-driven ATP synthesis"/>
    <property type="evidence" value="ECO:0007669"/>
    <property type="project" value="InterPro"/>
</dbReference>
<dbReference type="GO" id="GO:0015078">
    <property type="term" value="F:proton transmembrane transporter activity"/>
    <property type="evidence" value="ECO:0007669"/>
    <property type="project" value="InterPro"/>
</dbReference>
<comment type="similarity">
    <text evidence="2">Belongs to the ATPase g subunit family.</text>
</comment>
<dbReference type="GO" id="GO:0031966">
    <property type="term" value="C:mitochondrial membrane"/>
    <property type="evidence" value="ECO:0007669"/>
    <property type="project" value="UniProtKB-SubCell"/>
</dbReference>
<dbReference type="GO" id="GO:0045259">
    <property type="term" value="C:proton-transporting ATP synthase complex"/>
    <property type="evidence" value="ECO:0007669"/>
    <property type="project" value="UniProtKB-KW"/>
</dbReference>
<keyword evidence="8" id="KW-0472">Membrane</keyword>
<sequence>MASIASKGQGLVNTLLAQARPKFGVFLKYAKVELTPPTPADIPAIRDGISRIISGARTGAWKNLTVRDAWLNTLVTAEVFFWFYAGECIGKRHLVGYDVLNVFLFCVYNEFHKFNSHFNCNFIKLTKLMYTLSGKLFKHHNRPNDVCRCIRQHKTRKILQLLPMYLTKHHEQSNSSRLQSSLRK</sequence>
<keyword evidence="9" id="KW-0066">ATP synthesis</keyword>
<evidence type="ECO:0000256" key="4">
    <source>
        <dbReference type="ARBA" id="ARBA00022547"/>
    </source>
</evidence>
<protein>
    <submittedName>
        <fullName evidence="10">Putative hydrogen-transporting atp synthase</fullName>
    </submittedName>
</protein>